<keyword evidence="3" id="KW-1185">Reference proteome</keyword>
<dbReference type="OrthoDB" id="1001863at2759"/>
<dbReference type="PANTHER" id="PTHR31286:SF99">
    <property type="entry name" value="DUF4283 DOMAIN-CONTAINING PROTEIN"/>
    <property type="match status" value="1"/>
</dbReference>
<proteinExistence type="predicted"/>
<dbReference type="PANTHER" id="PTHR31286">
    <property type="entry name" value="GLYCINE-RICH CELL WALL STRUCTURAL PROTEIN 1.8-LIKE"/>
    <property type="match status" value="1"/>
</dbReference>
<evidence type="ECO:0000313" key="2">
    <source>
        <dbReference type="EMBL" id="KAJ8443224.1"/>
    </source>
</evidence>
<dbReference type="AlphaFoldDB" id="A0A9Q1KGS7"/>
<feature type="region of interest" description="Disordered" evidence="1">
    <location>
        <begin position="226"/>
        <end position="404"/>
    </location>
</feature>
<evidence type="ECO:0000313" key="3">
    <source>
        <dbReference type="Proteomes" id="UP001153076"/>
    </source>
</evidence>
<reference evidence="2" key="1">
    <citation type="submission" date="2022-04" db="EMBL/GenBank/DDBJ databases">
        <title>Carnegiea gigantea Genome sequencing and assembly v2.</title>
        <authorList>
            <person name="Copetti D."/>
            <person name="Sanderson M.J."/>
            <person name="Burquez A."/>
            <person name="Wojciechowski M.F."/>
        </authorList>
    </citation>
    <scope>NUCLEOTIDE SEQUENCE</scope>
    <source>
        <strain evidence="2">SGP5-SGP5p</strain>
        <tissue evidence="2">Aerial part</tissue>
    </source>
</reference>
<feature type="compositionally biased region" description="Basic and acidic residues" evidence="1">
    <location>
        <begin position="343"/>
        <end position="358"/>
    </location>
</feature>
<feature type="compositionally biased region" description="Polar residues" evidence="1">
    <location>
        <begin position="226"/>
        <end position="247"/>
    </location>
</feature>
<dbReference type="InterPro" id="IPR040256">
    <property type="entry name" value="At4g02000-like"/>
</dbReference>
<dbReference type="Proteomes" id="UP001153076">
    <property type="component" value="Unassembled WGS sequence"/>
</dbReference>
<evidence type="ECO:0008006" key="4">
    <source>
        <dbReference type="Google" id="ProtNLM"/>
    </source>
</evidence>
<dbReference type="EMBL" id="JAKOGI010000124">
    <property type="protein sequence ID" value="KAJ8443224.1"/>
    <property type="molecule type" value="Genomic_DNA"/>
</dbReference>
<feature type="compositionally biased region" description="Polar residues" evidence="1">
    <location>
        <begin position="32"/>
        <end position="44"/>
    </location>
</feature>
<feature type="compositionally biased region" description="Basic and acidic residues" evidence="1">
    <location>
        <begin position="1"/>
        <end position="23"/>
    </location>
</feature>
<name>A0A9Q1KGS7_9CARY</name>
<sequence>MKRTAKEEPLAHEAEEMDADKMELGSPRVPEMQQQTDGENRSQNARRSYRDILQQNNPNLQLEMRDNPICAMTTTSPDLQIGRTISVCSWMIGEYGDNCLVIREWVPNFVPEEDQITKLMAWVRISKLGLEYFHKHFLLNKIGSKIGRVIKLNNTMANVERGQFTRLCAEIDIMKPLLSKFRLNGHIWKIQYEGLCMIYFNCGKQGHKEERCPLKTVAQEGNSVVSSQQELWSTTDSVSDEQATYSSWMMERKPRRKSTRASNPRGAQAAETGGERNLGDNRERNVARRGTDPAGSNVRKEAVDAENDKDEEMPELEEAEQEEEQARNDSEIEAEEGVPEVQEAERHARSTAQDKENSCEETGSELCGEGIRVPGEQVPQPLGTLSLNEGRGGGDTQSQQPGRTRVLLDRTEQTALDIGLGQGNAEPWLFTVMYLSPCQQAKERF</sequence>
<feature type="compositionally biased region" description="Acidic residues" evidence="1">
    <location>
        <begin position="304"/>
        <end position="323"/>
    </location>
</feature>
<evidence type="ECO:0000256" key="1">
    <source>
        <dbReference type="SAM" id="MobiDB-lite"/>
    </source>
</evidence>
<feature type="region of interest" description="Disordered" evidence="1">
    <location>
        <begin position="1"/>
        <end position="44"/>
    </location>
</feature>
<organism evidence="2 3">
    <name type="scientific">Carnegiea gigantea</name>
    <dbReference type="NCBI Taxonomy" id="171969"/>
    <lineage>
        <taxon>Eukaryota</taxon>
        <taxon>Viridiplantae</taxon>
        <taxon>Streptophyta</taxon>
        <taxon>Embryophyta</taxon>
        <taxon>Tracheophyta</taxon>
        <taxon>Spermatophyta</taxon>
        <taxon>Magnoliopsida</taxon>
        <taxon>eudicotyledons</taxon>
        <taxon>Gunneridae</taxon>
        <taxon>Pentapetalae</taxon>
        <taxon>Caryophyllales</taxon>
        <taxon>Cactineae</taxon>
        <taxon>Cactaceae</taxon>
        <taxon>Cactoideae</taxon>
        <taxon>Echinocereeae</taxon>
        <taxon>Carnegiea</taxon>
    </lineage>
</organism>
<feature type="compositionally biased region" description="Basic and acidic residues" evidence="1">
    <location>
        <begin position="273"/>
        <end position="291"/>
    </location>
</feature>
<gene>
    <name evidence="2" type="ORF">Cgig2_017217</name>
</gene>
<protein>
    <recommendedName>
        <fullName evidence="4">CCHC-type domain-containing protein</fullName>
    </recommendedName>
</protein>
<comment type="caution">
    <text evidence="2">The sequence shown here is derived from an EMBL/GenBank/DDBJ whole genome shotgun (WGS) entry which is preliminary data.</text>
</comment>
<accession>A0A9Q1KGS7</accession>